<dbReference type="EMBL" id="JBBJCI010000248">
    <property type="protein sequence ID" value="KAK7237625.1"/>
    <property type="molecule type" value="Genomic_DNA"/>
</dbReference>
<feature type="compositionally biased region" description="Low complexity" evidence="1">
    <location>
        <begin position="58"/>
        <end position="68"/>
    </location>
</feature>
<feature type="compositionally biased region" description="Acidic residues" evidence="1">
    <location>
        <begin position="122"/>
        <end position="138"/>
    </location>
</feature>
<evidence type="ECO:0000256" key="1">
    <source>
        <dbReference type="SAM" id="MobiDB-lite"/>
    </source>
</evidence>
<dbReference type="GO" id="GO:0016787">
    <property type="term" value="F:hydrolase activity"/>
    <property type="evidence" value="ECO:0007669"/>
    <property type="project" value="UniProtKB-KW"/>
</dbReference>
<feature type="compositionally biased region" description="Acidic residues" evidence="1">
    <location>
        <begin position="146"/>
        <end position="157"/>
    </location>
</feature>
<comment type="caution">
    <text evidence="2">The sequence shown here is derived from an EMBL/GenBank/DDBJ whole genome shotgun (WGS) entry which is preliminary data.</text>
</comment>
<reference evidence="2 3" key="1">
    <citation type="submission" date="2024-03" db="EMBL/GenBank/DDBJ databases">
        <title>Aureococcus anophagefferens CCMP1851 and Kratosvirus quantuckense: Draft genome of a second virus-susceptible host strain in the model system.</title>
        <authorList>
            <person name="Chase E."/>
            <person name="Truchon A.R."/>
            <person name="Schepens W."/>
            <person name="Wilhelm S.W."/>
        </authorList>
    </citation>
    <scope>NUCLEOTIDE SEQUENCE [LARGE SCALE GENOMIC DNA]</scope>
    <source>
        <strain evidence="2 3">CCMP1851</strain>
    </source>
</reference>
<gene>
    <name evidence="2" type="primary">KRE6</name>
    <name evidence="2" type="ORF">SO694_000980106</name>
</gene>
<feature type="compositionally biased region" description="Low complexity" evidence="1">
    <location>
        <begin position="101"/>
        <end position="110"/>
    </location>
</feature>
<evidence type="ECO:0000313" key="2">
    <source>
        <dbReference type="EMBL" id="KAK7237625.1"/>
    </source>
</evidence>
<organism evidence="2 3">
    <name type="scientific">Aureococcus anophagefferens</name>
    <name type="common">Harmful bloom alga</name>
    <dbReference type="NCBI Taxonomy" id="44056"/>
    <lineage>
        <taxon>Eukaryota</taxon>
        <taxon>Sar</taxon>
        <taxon>Stramenopiles</taxon>
        <taxon>Ochrophyta</taxon>
        <taxon>Pelagophyceae</taxon>
        <taxon>Pelagomonadales</taxon>
        <taxon>Pelagomonadaceae</taxon>
        <taxon>Aureococcus</taxon>
    </lineage>
</organism>
<feature type="region of interest" description="Disordered" evidence="1">
    <location>
        <begin position="28"/>
        <end position="210"/>
    </location>
</feature>
<evidence type="ECO:0000313" key="3">
    <source>
        <dbReference type="Proteomes" id="UP001363151"/>
    </source>
</evidence>
<keyword evidence="2" id="KW-0378">Hydrolase</keyword>
<accession>A0ABR1FSQ0</accession>
<name>A0ABR1FSQ0_AURAN</name>
<dbReference type="InterPro" id="IPR027434">
    <property type="entry name" value="Homing_endonucl"/>
</dbReference>
<dbReference type="SUPFAM" id="SSF55608">
    <property type="entry name" value="Homing endonucleases"/>
    <property type="match status" value="1"/>
</dbReference>
<protein>
    <submittedName>
        <fullName evidence="2">Beta-1,6-glucosyl hydrolase</fullName>
    </submittedName>
</protein>
<sequence length="610" mass="64590">MENMDEDTDPAPMPKLSALERNAYEAVVGGDGDDCKSSSDIARDVGAPSRSSARRWARSSTSACCPPGGDRDAAPDPPLTAALESPPAPRVTRATAKEAAAEAAQLADEASATRRPAATGAMDEDDPPAAPDAMDEEAPAAPQDDAALESEDDDEEAAVAPDGRKKPSAPDGGWAKHRRDLGNELAASRPAVPGGYDAAPSFGLPPGGDDATQWTPTPLLRVVRVVRSATVEAAAVAAAAAAFIPLVRTKARRYKVDVPEELTQEKGDARRGKGGALWQVWMTCVAAAALAQPRLGSGGICLPDWFAGTVRLKPVDVLGLICADGSFYVTVSGVFGMASRLMIEAVLSVHSIQLLVALKNAIGTGSVHILACRHLGYYVKVVYKASDSTMLRFLATHWHLGGVKARQLQLANLALREAKLCLGRGYGIAWHEGTQLQYDARNVLFAVLKRLKSADAVKSTSANVAWYGGLFAAMTADQFVAMVTFFFEGDGGSYISDGKFCIGFFQSDQGFLVALRDALVSRRLVAAAGDFHVTETPAKVVGPTVHKRTRKAYRCEVYSAPACVALARALYGVYEDRGAAHFPKARKLKLMIDHGKPSAAAVAAYKLIKD</sequence>
<keyword evidence="3" id="KW-1185">Reference proteome</keyword>
<dbReference type="Proteomes" id="UP001363151">
    <property type="component" value="Unassembled WGS sequence"/>
</dbReference>
<feature type="compositionally biased region" description="Basic and acidic residues" evidence="1">
    <location>
        <begin position="33"/>
        <end position="43"/>
    </location>
</feature>
<proteinExistence type="predicted"/>